<dbReference type="Gene3D" id="1.20.1070.10">
    <property type="entry name" value="Rhodopsin 7-helix transmembrane proteins"/>
    <property type="match status" value="1"/>
</dbReference>
<feature type="transmembrane region" description="Helical" evidence="6">
    <location>
        <begin position="1200"/>
        <end position="1221"/>
    </location>
</feature>
<feature type="region of interest" description="Disordered" evidence="5">
    <location>
        <begin position="772"/>
        <end position="866"/>
    </location>
</feature>
<comment type="caution">
    <text evidence="9">The sequence shown here is derived from an EMBL/GenBank/DDBJ whole genome shotgun (WGS) entry which is preliminary data.</text>
</comment>
<evidence type="ECO:0000256" key="3">
    <source>
        <dbReference type="ARBA" id="ARBA00022989"/>
    </source>
</evidence>
<keyword evidence="3 6" id="KW-1133">Transmembrane helix</keyword>
<dbReference type="GO" id="GO:0004930">
    <property type="term" value="F:G protein-coupled receptor activity"/>
    <property type="evidence" value="ECO:0007669"/>
    <property type="project" value="InterPro"/>
</dbReference>
<feature type="compositionally biased region" description="Polar residues" evidence="5">
    <location>
        <begin position="855"/>
        <end position="866"/>
    </location>
</feature>
<organism evidence="9 10">
    <name type="scientific">Elysia crispata</name>
    <name type="common">lettuce slug</name>
    <dbReference type="NCBI Taxonomy" id="231223"/>
    <lineage>
        <taxon>Eukaryota</taxon>
        <taxon>Metazoa</taxon>
        <taxon>Spiralia</taxon>
        <taxon>Lophotrochozoa</taxon>
        <taxon>Mollusca</taxon>
        <taxon>Gastropoda</taxon>
        <taxon>Heterobranchia</taxon>
        <taxon>Euthyneura</taxon>
        <taxon>Panpulmonata</taxon>
        <taxon>Sacoglossa</taxon>
        <taxon>Placobranchoidea</taxon>
        <taxon>Plakobranchidae</taxon>
        <taxon>Elysia</taxon>
    </lineage>
</organism>
<protein>
    <recommendedName>
        <fullName evidence="8">G-protein coupled receptors family 2 profile 2 domain-containing protein</fullName>
    </recommendedName>
</protein>
<feature type="transmembrane region" description="Helical" evidence="6">
    <location>
        <begin position="1382"/>
        <end position="1403"/>
    </location>
</feature>
<feature type="compositionally biased region" description="Basic and acidic residues" evidence="5">
    <location>
        <begin position="314"/>
        <end position="324"/>
    </location>
</feature>
<dbReference type="InterPro" id="IPR017981">
    <property type="entry name" value="GPCR_2-like_7TM"/>
</dbReference>
<name>A0AAE1EAL1_9GAST</name>
<evidence type="ECO:0000256" key="2">
    <source>
        <dbReference type="ARBA" id="ARBA00022692"/>
    </source>
</evidence>
<feature type="chain" id="PRO_5042070085" description="G-protein coupled receptors family 2 profile 2 domain-containing protein" evidence="7">
    <location>
        <begin position="17"/>
        <end position="1487"/>
    </location>
</feature>
<feature type="compositionally biased region" description="Polar residues" evidence="5">
    <location>
        <begin position="392"/>
        <end position="401"/>
    </location>
</feature>
<dbReference type="Proteomes" id="UP001283361">
    <property type="component" value="Unassembled WGS sequence"/>
</dbReference>
<evidence type="ECO:0000256" key="5">
    <source>
        <dbReference type="SAM" id="MobiDB-lite"/>
    </source>
</evidence>
<feature type="compositionally biased region" description="Polar residues" evidence="5">
    <location>
        <begin position="373"/>
        <end position="385"/>
    </location>
</feature>
<feature type="compositionally biased region" description="Basic and acidic residues" evidence="5">
    <location>
        <begin position="785"/>
        <end position="806"/>
    </location>
</feature>
<dbReference type="InterPro" id="IPR053231">
    <property type="entry name" value="GPCR_LN-TM7"/>
</dbReference>
<evidence type="ECO:0000256" key="6">
    <source>
        <dbReference type="SAM" id="Phobius"/>
    </source>
</evidence>
<reference evidence="9" key="1">
    <citation type="journal article" date="2023" name="G3 (Bethesda)">
        <title>A reference genome for the long-term kleptoplast-retaining sea slug Elysia crispata morphotype clarki.</title>
        <authorList>
            <person name="Eastman K.E."/>
            <person name="Pendleton A.L."/>
            <person name="Shaikh M.A."/>
            <person name="Suttiyut T."/>
            <person name="Ogas R."/>
            <person name="Tomko P."/>
            <person name="Gavelis G."/>
            <person name="Widhalm J.R."/>
            <person name="Wisecaver J.H."/>
        </authorList>
    </citation>
    <scope>NUCLEOTIDE SEQUENCE</scope>
    <source>
        <strain evidence="9">ECLA1</strain>
    </source>
</reference>
<keyword evidence="10" id="KW-1185">Reference proteome</keyword>
<evidence type="ECO:0000313" key="9">
    <source>
        <dbReference type="EMBL" id="KAK3800416.1"/>
    </source>
</evidence>
<sequence>MTKAVWISLLVFLTHAVPLQHVYTPVLPLREHNDWHGTTLLQNPAHEQSTSTIKLQKTDAVDRFHKELESSVASVEEETEQYQTISNEDNVVYKVPIDSDFVKKIQGMVDFYSNPDPFSNDTFTPNTNLNSDQARNQDNSDATVLSKSLDLQVTDLNAGEREDKAYKFDKDKAAAGLRRKKREVDGEYRGSESFDQPFTSEEQKVTLGRDGIRVKHEDHRNQKVSSDEEKTLESAAIIPTALPPARESNSDSRSRRRFTTCAARSALAPVSTTQTLITTKRDNTPGKISSLRPSSSADAVHMSNTGNNLADGPVDTRSESKGDVAVDNLVENAKDSTTDTTAHDTVDNTADTAESTPDQTKDRTTDTTAHDTVGNTSDTAESTPDQTKDSTTDNISNNEVDISTKRADSLLEQDIGELPASPYTDKSSLQKYLTCEHVRSFYSPRWLWMVTDCPESWIDSSVRERCRAYSESHTMSLFELLVSLPVQDSSGTVYANEFCANCQGVTSPLAWKAQVGCKETNSLPHIPTTLNEFPEFNSQLSNYFAGPDCETHIQPALPMDIKDCQAARLMPGYQAFWPGQYTRVSGRSGSSSQDSFGIPFTILFNFDFTGRQNLMFEVSTQVEQRSTIRARCRDWETFDPHTNMCRPITCSKNYELINNKCEKSKGETEDKNTISSLKQLNLVHQTTVVKIRMNVCVSERDVLNTDKERYRTDLAGILQVDVERMENFKLNFTPGSVPEAIFTYEVLTNERYQELFPPLPSEDNSLVYDSAQAQQVRRSVNAQEENTRDADINKDSDGNSTDRNDNFSDGVEGESPRDGNRNVSEISRPGSESKLGDTPQKDQDNVSDADISPISAEQSSIGSQVNQMDIKTQRIMEIGFVLVPPHNKSDGDSRRLMHTIRELNHRFIFQMENGEITLKETPMPEFTDTSQFCPWGIEHRLQSEEYVVLTDFNGKLMLYVNKTNQYLKMGKFDLFIRMAGDDAANITNVREQAEFAFGCFMPRINQDNCSRISLTRDEYTIDGEQKDLVFEDHTYDVFSYMVENETSGEVQICVPQSFGTGAQAVVADTKWFAVVESCGSSFVSVHQAEALITEILGRVSLVALFLVLLTYLLFPRLRNLPGINTMNLTFALLVAETMFSHGIDAELPWLCTAIAVCLHYLFLAAHFWMNVMSYDVYRTFVSDVSCSMPMKRVKDKKKYVPLYSLYAWGTPLVIVAFCLLVERSDLFPGVSIGYGIRTHVGPKTGSFTNASSYGGNISGNPSDIPDLDTRRGTWGHSVNRTDMVDSKNVQRLPVNLKKQEDQNQAPPLRPSQLSYCWITEPLAAFISFGAPILIIFIANCIFFARVITTISRTARLSKSRLQTTRSTSSLNKRQPGRSDAMLYLRMSSVMGFTWIFGLSSSIVSSFSRPAFEICVISHVLGLLFTIFNISQGIFIFGAFVCNRRVLNLYRALLTRVSSFTHKRGSKSNLYVINSSSTLSTLPDATRH</sequence>
<proteinExistence type="predicted"/>
<gene>
    <name evidence="9" type="ORF">RRG08_052799</name>
</gene>
<keyword evidence="4 6" id="KW-0472">Membrane</keyword>
<dbReference type="EMBL" id="JAWDGP010000459">
    <property type="protein sequence ID" value="KAK3800416.1"/>
    <property type="molecule type" value="Genomic_DNA"/>
</dbReference>
<feature type="transmembrane region" description="Helical" evidence="6">
    <location>
        <begin position="1095"/>
        <end position="1114"/>
    </location>
</feature>
<keyword evidence="2 6" id="KW-0812">Transmembrane</keyword>
<dbReference type="CDD" id="cd15039">
    <property type="entry name" value="7tmB3_Methuselah-like"/>
    <property type="match status" value="1"/>
</dbReference>
<feature type="transmembrane region" description="Helical" evidence="6">
    <location>
        <begin position="1126"/>
        <end position="1143"/>
    </location>
</feature>
<feature type="signal peptide" evidence="7">
    <location>
        <begin position="1"/>
        <end position="16"/>
    </location>
</feature>
<accession>A0AAE1EAL1</accession>
<feature type="compositionally biased region" description="Polar residues" evidence="5">
    <location>
        <begin position="772"/>
        <end position="784"/>
    </location>
</feature>
<dbReference type="GO" id="GO:0007166">
    <property type="term" value="P:cell surface receptor signaling pathway"/>
    <property type="evidence" value="ECO:0007669"/>
    <property type="project" value="InterPro"/>
</dbReference>
<evidence type="ECO:0000256" key="1">
    <source>
        <dbReference type="ARBA" id="ARBA00004141"/>
    </source>
</evidence>
<evidence type="ECO:0000313" key="10">
    <source>
        <dbReference type="Proteomes" id="UP001283361"/>
    </source>
</evidence>
<feature type="compositionally biased region" description="Basic and acidic residues" evidence="5">
    <location>
        <begin position="332"/>
        <end position="346"/>
    </location>
</feature>
<dbReference type="PANTHER" id="PTHR45902">
    <property type="entry name" value="LATROPHILIN RECEPTOR-LIKE PROTEIN A"/>
    <property type="match status" value="1"/>
</dbReference>
<feature type="region of interest" description="Disordered" evidence="5">
    <location>
        <begin position="119"/>
        <end position="139"/>
    </location>
</feature>
<feature type="compositionally biased region" description="Basic and acidic residues" evidence="5">
    <location>
        <begin position="359"/>
        <end position="369"/>
    </location>
</feature>
<comment type="subcellular location">
    <subcellularLocation>
        <location evidence="1">Membrane</location>
        <topology evidence="1">Multi-pass membrane protein</topology>
    </subcellularLocation>
</comment>
<dbReference type="PROSITE" id="PS50261">
    <property type="entry name" value="G_PROTEIN_RECEP_F2_4"/>
    <property type="match status" value="1"/>
</dbReference>
<feature type="transmembrane region" description="Helical" evidence="6">
    <location>
        <begin position="1415"/>
        <end position="1440"/>
    </location>
</feature>
<dbReference type="Pfam" id="PF00002">
    <property type="entry name" value="7tm_2"/>
    <property type="match status" value="2"/>
</dbReference>
<evidence type="ECO:0000256" key="4">
    <source>
        <dbReference type="ARBA" id="ARBA00023136"/>
    </source>
</evidence>
<feature type="domain" description="G-protein coupled receptors family 2 profile 2" evidence="8">
    <location>
        <begin position="1089"/>
        <end position="1443"/>
    </location>
</feature>
<feature type="region of interest" description="Disordered" evidence="5">
    <location>
        <begin position="176"/>
        <end position="196"/>
    </location>
</feature>
<dbReference type="PANTHER" id="PTHR45902:SF1">
    <property type="entry name" value="LATROPHILIN RECEPTOR-LIKE PROTEIN A"/>
    <property type="match status" value="1"/>
</dbReference>
<dbReference type="InterPro" id="IPR000832">
    <property type="entry name" value="GPCR_2_secretin-like"/>
</dbReference>
<feature type="compositionally biased region" description="Polar residues" evidence="5">
    <location>
        <begin position="347"/>
        <end position="358"/>
    </location>
</feature>
<feature type="compositionally biased region" description="Polar residues" evidence="5">
    <location>
        <begin position="291"/>
        <end position="308"/>
    </location>
</feature>
<evidence type="ECO:0000259" key="8">
    <source>
        <dbReference type="PROSITE" id="PS50261"/>
    </source>
</evidence>
<feature type="transmembrane region" description="Helical" evidence="6">
    <location>
        <begin position="1149"/>
        <end position="1169"/>
    </location>
</feature>
<feature type="compositionally biased region" description="Basic and acidic residues" evidence="5">
    <location>
        <begin position="182"/>
        <end position="192"/>
    </location>
</feature>
<feature type="region of interest" description="Disordered" evidence="5">
    <location>
        <begin position="239"/>
        <end position="401"/>
    </location>
</feature>
<evidence type="ECO:0000256" key="7">
    <source>
        <dbReference type="SAM" id="SignalP"/>
    </source>
</evidence>
<dbReference type="GO" id="GO:0016020">
    <property type="term" value="C:membrane"/>
    <property type="evidence" value="ECO:0007669"/>
    <property type="project" value="UniProtKB-SubCell"/>
</dbReference>
<keyword evidence="7" id="KW-0732">Signal</keyword>
<feature type="transmembrane region" description="Helical" evidence="6">
    <location>
        <begin position="1322"/>
        <end position="1348"/>
    </location>
</feature>